<dbReference type="AlphaFoldDB" id="A0A517NPP8"/>
<gene>
    <name evidence="14" type="primary">corC_2</name>
    <name evidence="14" type="ORF">K239x_10320</name>
</gene>
<evidence type="ECO:0000256" key="2">
    <source>
        <dbReference type="ARBA" id="ARBA00022692"/>
    </source>
</evidence>
<dbReference type="InterPro" id="IPR000644">
    <property type="entry name" value="CBS_dom"/>
</dbReference>
<keyword evidence="4 8" id="KW-1133">Transmembrane helix</keyword>
<dbReference type="EMBL" id="CP036526">
    <property type="protein sequence ID" value="QDT09087.1"/>
    <property type="molecule type" value="Genomic_DNA"/>
</dbReference>
<feature type="transmembrane region" description="Helical" evidence="10">
    <location>
        <begin position="124"/>
        <end position="143"/>
    </location>
</feature>
<dbReference type="Pfam" id="PF00571">
    <property type="entry name" value="CBS"/>
    <property type="match status" value="1"/>
</dbReference>
<keyword evidence="3" id="KW-0677">Repeat</keyword>
<dbReference type="InterPro" id="IPR046342">
    <property type="entry name" value="CBS_dom_sf"/>
</dbReference>
<feature type="signal peptide" evidence="11">
    <location>
        <begin position="1"/>
        <end position="24"/>
    </location>
</feature>
<dbReference type="OrthoDB" id="9798188at2"/>
<evidence type="ECO:0000256" key="1">
    <source>
        <dbReference type="ARBA" id="ARBA00004141"/>
    </source>
</evidence>
<feature type="transmembrane region" description="Helical" evidence="10">
    <location>
        <begin position="48"/>
        <end position="74"/>
    </location>
</feature>
<dbReference type="GO" id="GO:0005886">
    <property type="term" value="C:plasma membrane"/>
    <property type="evidence" value="ECO:0007669"/>
    <property type="project" value="TreeGrafter"/>
</dbReference>
<sequence precursor="true">MKRTTILFCVVLLFALLCPSDALAAGVAATGDAEGSGNPTDLFLCVLYAAIALLFSSLCSVAEAVLLSVSPSYVANLESSGQKDAKRIKHVKSNVDRSLAAILTLNTIAHTIGSGGAGAYAAKYWGAGAVGIAMIILTLLILFVSEIIPKTIGALYWRGLAPLTARFIQFLSFVLYPFIFASELITRWLTGGHSHHAFNRAEFAAMAEIGAAGGHLDEKESRILRNLFQFPDLCAEDIMTPSTVVFALQQDLMSRQVLEKHDKLFFSRIPIFGENRDQIKGFVLKTDLLIDDIRNGGTTALKDFPKRELRGVLDSTRLSTVLENLLDNREHILLVVDKYGGMEGVVTLEDVVETLIGIEIVDEADSAVDMRKVAREKWARRMQSLGLEVDTQIAPPTDESNTGESNQA</sequence>
<feature type="domain" description="CBS" evidence="12">
    <location>
        <begin position="305"/>
        <end position="363"/>
    </location>
</feature>
<keyword evidence="5 7" id="KW-0129">CBS domain</keyword>
<dbReference type="PANTHER" id="PTHR22777">
    <property type="entry name" value="HEMOLYSIN-RELATED"/>
    <property type="match status" value="1"/>
</dbReference>
<keyword evidence="15" id="KW-1185">Reference proteome</keyword>
<dbReference type="Pfam" id="PF01595">
    <property type="entry name" value="CNNM"/>
    <property type="match status" value="1"/>
</dbReference>
<dbReference type="RefSeq" id="WP_145416552.1">
    <property type="nucleotide sequence ID" value="NZ_CP036526.1"/>
</dbReference>
<proteinExistence type="predicted"/>
<dbReference type="SUPFAM" id="SSF54631">
    <property type="entry name" value="CBS-domain pair"/>
    <property type="match status" value="1"/>
</dbReference>
<feature type="transmembrane region" description="Helical" evidence="10">
    <location>
        <begin position="95"/>
        <end position="112"/>
    </location>
</feature>
<keyword evidence="11" id="KW-0732">Signal</keyword>
<evidence type="ECO:0000256" key="4">
    <source>
        <dbReference type="ARBA" id="ARBA00022989"/>
    </source>
</evidence>
<keyword evidence="6 8" id="KW-0472">Membrane</keyword>
<evidence type="ECO:0000259" key="12">
    <source>
        <dbReference type="PROSITE" id="PS51371"/>
    </source>
</evidence>
<feature type="region of interest" description="Disordered" evidence="9">
    <location>
        <begin position="389"/>
        <end position="408"/>
    </location>
</feature>
<keyword evidence="2 8" id="KW-0812">Transmembrane</keyword>
<evidence type="ECO:0000256" key="10">
    <source>
        <dbReference type="SAM" id="Phobius"/>
    </source>
</evidence>
<evidence type="ECO:0000256" key="11">
    <source>
        <dbReference type="SAM" id="SignalP"/>
    </source>
</evidence>
<reference evidence="14 15" key="1">
    <citation type="submission" date="2019-02" db="EMBL/GenBank/DDBJ databases">
        <title>Deep-cultivation of Planctomycetes and their phenomic and genomic characterization uncovers novel biology.</title>
        <authorList>
            <person name="Wiegand S."/>
            <person name="Jogler M."/>
            <person name="Boedeker C."/>
            <person name="Pinto D."/>
            <person name="Vollmers J."/>
            <person name="Rivas-Marin E."/>
            <person name="Kohn T."/>
            <person name="Peeters S.H."/>
            <person name="Heuer A."/>
            <person name="Rast P."/>
            <person name="Oberbeckmann S."/>
            <person name="Bunk B."/>
            <person name="Jeske O."/>
            <person name="Meyerdierks A."/>
            <person name="Storesund J.E."/>
            <person name="Kallscheuer N."/>
            <person name="Luecker S."/>
            <person name="Lage O.M."/>
            <person name="Pohl T."/>
            <person name="Merkel B.J."/>
            <person name="Hornburger P."/>
            <person name="Mueller R.-W."/>
            <person name="Bruemmer F."/>
            <person name="Labrenz M."/>
            <person name="Spormann A.M."/>
            <person name="Op den Camp H."/>
            <person name="Overmann J."/>
            <person name="Amann R."/>
            <person name="Jetten M.S.M."/>
            <person name="Mascher T."/>
            <person name="Medema M.H."/>
            <person name="Devos D.P."/>
            <person name="Kaster A.-K."/>
            <person name="Ovreas L."/>
            <person name="Rohde M."/>
            <person name="Galperin M.Y."/>
            <person name="Jogler C."/>
        </authorList>
    </citation>
    <scope>NUCLEOTIDE SEQUENCE [LARGE SCALE GENOMIC DNA]</scope>
    <source>
        <strain evidence="14 15">K23_9</strain>
    </source>
</reference>
<evidence type="ECO:0000256" key="9">
    <source>
        <dbReference type="SAM" id="MobiDB-lite"/>
    </source>
</evidence>
<organism evidence="14 15">
    <name type="scientific">Stieleria marina</name>
    <dbReference type="NCBI Taxonomy" id="1930275"/>
    <lineage>
        <taxon>Bacteria</taxon>
        <taxon>Pseudomonadati</taxon>
        <taxon>Planctomycetota</taxon>
        <taxon>Planctomycetia</taxon>
        <taxon>Pirellulales</taxon>
        <taxon>Pirellulaceae</taxon>
        <taxon>Stieleria</taxon>
    </lineage>
</organism>
<evidence type="ECO:0000313" key="14">
    <source>
        <dbReference type="EMBL" id="QDT09087.1"/>
    </source>
</evidence>
<dbReference type="InterPro" id="IPR044751">
    <property type="entry name" value="Ion_transp-like_CBS"/>
</dbReference>
<comment type="subcellular location">
    <subcellularLocation>
        <location evidence="1">Membrane</location>
        <topology evidence="1">Multi-pass membrane protein</topology>
    </subcellularLocation>
</comment>
<protein>
    <submittedName>
        <fullName evidence="14">Magnesium and cobalt efflux protein CorC</fullName>
    </submittedName>
</protein>
<evidence type="ECO:0000313" key="15">
    <source>
        <dbReference type="Proteomes" id="UP000319817"/>
    </source>
</evidence>
<dbReference type="Proteomes" id="UP000319817">
    <property type="component" value="Chromosome"/>
</dbReference>
<evidence type="ECO:0000256" key="6">
    <source>
        <dbReference type="ARBA" id="ARBA00023136"/>
    </source>
</evidence>
<evidence type="ECO:0000256" key="3">
    <source>
        <dbReference type="ARBA" id="ARBA00022737"/>
    </source>
</evidence>
<dbReference type="Gene3D" id="3.10.580.10">
    <property type="entry name" value="CBS-domain"/>
    <property type="match status" value="1"/>
</dbReference>
<name>A0A517NPP8_9BACT</name>
<evidence type="ECO:0000256" key="8">
    <source>
        <dbReference type="PROSITE-ProRule" id="PRU01193"/>
    </source>
</evidence>
<dbReference type="CDD" id="cd04590">
    <property type="entry name" value="CBS_pair_CorC_HlyC_assoc"/>
    <property type="match status" value="1"/>
</dbReference>
<feature type="compositionally biased region" description="Polar residues" evidence="9">
    <location>
        <begin position="398"/>
        <end position="408"/>
    </location>
</feature>
<dbReference type="PROSITE" id="PS51846">
    <property type="entry name" value="CNNM"/>
    <property type="match status" value="1"/>
</dbReference>
<dbReference type="PANTHER" id="PTHR22777:SF4">
    <property type="entry name" value="UPF0053 PROTEIN SLL1254"/>
    <property type="match status" value="1"/>
</dbReference>
<evidence type="ECO:0000259" key="13">
    <source>
        <dbReference type="PROSITE" id="PS51846"/>
    </source>
</evidence>
<accession>A0A517NPP8</accession>
<feature type="transmembrane region" description="Helical" evidence="10">
    <location>
        <begin position="155"/>
        <end position="179"/>
    </location>
</feature>
<evidence type="ECO:0000256" key="7">
    <source>
        <dbReference type="PROSITE-ProRule" id="PRU00703"/>
    </source>
</evidence>
<feature type="chain" id="PRO_5022093947" evidence="11">
    <location>
        <begin position="25"/>
        <end position="408"/>
    </location>
</feature>
<dbReference type="InterPro" id="IPR002550">
    <property type="entry name" value="CNNM"/>
</dbReference>
<dbReference type="PROSITE" id="PS51371">
    <property type="entry name" value="CBS"/>
    <property type="match status" value="1"/>
</dbReference>
<evidence type="ECO:0000256" key="5">
    <source>
        <dbReference type="ARBA" id="ARBA00023122"/>
    </source>
</evidence>
<feature type="domain" description="CNNM transmembrane" evidence="13">
    <location>
        <begin position="38"/>
        <end position="220"/>
    </location>
</feature>